<dbReference type="RefSeq" id="WP_090157742.1">
    <property type="nucleotide sequence ID" value="NZ_FNAN01000035.1"/>
</dbReference>
<organism evidence="5 6">
    <name type="scientific">Dyadobacter soli</name>
    <dbReference type="NCBI Taxonomy" id="659014"/>
    <lineage>
        <taxon>Bacteria</taxon>
        <taxon>Pseudomonadati</taxon>
        <taxon>Bacteroidota</taxon>
        <taxon>Cytophagia</taxon>
        <taxon>Cytophagales</taxon>
        <taxon>Spirosomataceae</taxon>
        <taxon>Dyadobacter</taxon>
    </lineage>
</organism>
<evidence type="ECO:0000256" key="2">
    <source>
        <dbReference type="ARBA" id="ARBA00022737"/>
    </source>
</evidence>
<dbReference type="Proteomes" id="UP000198748">
    <property type="component" value="Unassembled WGS sequence"/>
</dbReference>
<dbReference type="Pfam" id="PF18962">
    <property type="entry name" value="Por_Secre_tail"/>
    <property type="match status" value="1"/>
</dbReference>
<dbReference type="PRINTS" id="PR01185">
    <property type="entry name" value="INTEGRINA"/>
</dbReference>
<gene>
    <name evidence="5" type="ORF">SAMN04487996_13524</name>
</gene>
<dbReference type="SUPFAM" id="SSF69318">
    <property type="entry name" value="Integrin alpha N-terminal domain"/>
    <property type="match status" value="4"/>
</dbReference>
<keyword evidence="3" id="KW-0325">Glycoprotein</keyword>
<name>A0A1G8C1H8_9BACT</name>
<dbReference type="InterPro" id="IPR013519">
    <property type="entry name" value="Int_alpha_beta-p"/>
</dbReference>
<dbReference type="GO" id="GO:0007160">
    <property type="term" value="P:cell-matrix adhesion"/>
    <property type="evidence" value="ECO:0007669"/>
    <property type="project" value="TreeGrafter"/>
</dbReference>
<dbReference type="GO" id="GO:0005178">
    <property type="term" value="F:integrin binding"/>
    <property type="evidence" value="ECO:0007669"/>
    <property type="project" value="TreeGrafter"/>
</dbReference>
<dbReference type="PANTHER" id="PTHR23220">
    <property type="entry name" value="INTEGRIN ALPHA"/>
    <property type="match status" value="1"/>
</dbReference>
<dbReference type="EMBL" id="FNAN01000035">
    <property type="protein sequence ID" value="SDH39337.1"/>
    <property type="molecule type" value="Genomic_DNA"/>
</dbReference>
<dbReference type="Pfam" id="PF13517">
    <property type="entry name" value="FG-GAP_3"/>
    <property type="match status" value="1"/>
</dbReference>
<dbReference type="GO" id="GO:0098609">
    <property type="term" value="P:cell-cell adhesion"/>
    <property type="evidence" value="ECO:0007669"/>
    <property type="project" value="TreeGrafter"/>
</dbReference>
<dbReference type="GO" id="GO:0033627">
    <property type="term" value="P:cell adhesion mediated by integrin"/>
    <property type="evidence" value="ECO:0007669"/>
    <property type="project" value="TreeGrafter"/>
</dbReference>
<dbReference type="InterPro" id="IPR026444">
    <property type="entry name" value="Secre_tail"/>
</dbReference>
<dbReference type="Pfam" id="PF01839">
    <property type="entry name" value="FG-GAP"/>
    <property type="match status" value="12"/>
</dbReference>
<dbReference type="InterPro" id="IPR028994">
    <property type="entry name" value="Integrin_alpha_N"/>
</dbReference>
<accession>A0A1G8C1H8</accession>
<dbReference type="InterPro" id="IPR000413">
    <property type="entry name" value="Integrin_alpha"/>
</dbReference>
<evidence type="ECO:0000256" key="3">
    <source>
        <dbReference type="ARBA" id="ARBA00023180"/>
    </source>
</evidence>
<reference evidence="6" key="1">
    <citation type="submission" date="2016-10" db="EMBL/GenBank/DDBJ databases">
        <authorList>
            <person name="Varghese N."/>
            <person name="Submissions S."/>
        </authorList>
    </citation>
    <scope>NUCLEOTIDE SEQUENCE [LARGE SCALE GENOMIC DNA]</scope>
    <source>
        <strain evidence="6">DSM 25329</strain>
    </source>
</reference>
<evidence type="ECO:0000313" key="6">
    <source>
        <dbReference type="Proteomes" id="UP000198748"/>
    </source>
</evidence>
<dbReference type="GO" id="GO:0009897">
    <property type="term" value="C:external side of plasma membrane"/>
    <property type="evidence" value="ECO:0007669"/>
    <property type="project" value="TreeGrafter"/>
</dbReference>
<evidence type="ECO:0000256" key="1">
    <source>
        <dbReference type="ARBA" id="ARBA00022729"/>
    </source>
</evidence>
<proteinExistence type="predicted"/>
<dbReference type="NCBIfam" id="TIGR04183">
    <property type="entry name" value="Por_Secre_tail"/>
    <property type="match status" value="1"/>
</dbReference>
<evidence type="ECO:0000313" key="5">
    <source>
        <dbReference type="EMBL" id="SDH39337.1"/>
    </source>
</evidence>
<dbReference type="PROSITE" id="PS51470">
    <property type="entry name" value="FG_GAP"/>
    <property type="match status" value="14"/>
</dbReference>
<dbReference type="Gene3D" id="2.130.10.130">
    <property type="entry name" value="Integrin alpha, N-terminal"/>
    <property type="match status" value="7"/>
</dbReference>
<keyword evidence="2" id="KW-0677">Repeat</keyword>
<sequence>MKKIYQRAMAVALAGTTLLGAGLWHKHHRSAPLPVKAAAQTTDALPTGVSEATLADIRSSLEKQEYHISFDEQQKKLQSPNRKNNIRAYYEPGKLTVQTRVDTTGDGFKVELVNEGVFADGKLLYTPEAQAKAAHHDNKVQISHNAFTEEFINNEDGVRQNFIIESAPEGTRQLQVKMTANGLKVGQGNGNELRFYSETNKGETRNELVYSDLKCWDANKQPLNATLAYVDNRIQISVDVASAAYPVTIDPIIVNGTPQNSNKVLEINQSYMHLGFSVSSAGDVNGDGYSDVIVGAPEYDKGQANEGAAFIYKGDASGLTLTAVTIESNQAGAQMGYSVASAGDFNGDGFSDVLVGAPYYSGAFTNEGRGLLYLGSPQGVNPASTPISFYSPQAKAYFGISVATAGDIDGDGYSDILVAGHQFDFGQNNEGVVFVVYGAQTNFKKIDQLEFNQPNAMFGYSIAPAGDVDADGYSDIIVGARFYTNGQGQDAEGAAFIYRGGNGGLQGNPTVIEGNQLNAAMGNKVSSAGDVNGDGYSDVLISAYLHDLPNNKDNGIVNLYLGSQTGISAQQQPARTFYGADNDHMGSSIACAGDVNGDGYSDILLGAEYHDNGQFNEGAVYVYHGSKNGIVGDPFSMLESNQGNAWFGTAVASAGDVNGDGYSDIVIGCYTFDNGQTDEGHAFIYHGGAEGIGTKDAVTITANTTGAQIGFSVASAGDINGDGYGDVVIGAPTYDLGQSFEGIARIYYGAADGINTGSYYILQKDQVNSNFGYSVAGAGDTNGDGFDDVLVGAKDYTIGENQEGIVFLYYGTASGIDLNLQPKALQMNKADSDFGYAVASAGDVNRDGYADIIIGAPTYVAPGAAFVCFGGVNGPANQVALTGFTNTHFGEAVSSAGDVNGDGYSDVIVGAWGGSFGEASEGLAYVYHGASSGLDAVYEKRLEGNQVDANFGFSVASAGDVNGDGFSDVVVGARYFDDGESNEGIAKVYYGTVGGINDVTPAPTVLQANITNAYFGSSVNCAGDVNGDGYSDVIVGAPNLNNGHNGEGGVFVFHGSPNGAKTTNSFSTEGNALNRFLGKAVAGAGDVNGDGYSDVLVGVPGYDNGNTLDAGATFTYYGNNGKGLRNNIKLYNTDWATPYNHNQFAINSFAFGLYTKSFNGFDVVKLVSEVTASGAPFSKVGNNSITTSTQYSGISFAFENIPMGGKEFKATIVKNGIATKVRARVRYSPVLAITGQMYGPWRYVQSQPAGYNNAPVPEEAMAETIKRKTEPEIETSVSLFPNPASDRLSVETNNPSEIRSMRLFNTGGALVFQTQRYEKDIDVSKLPGGIYILMLNRANGTPTSHRILIRR</sequence>
<evidence type="ECO:0000259" key="4">
    <source>
        <dbReference type="Pfam" id="PF18962"/>
    </source>
</evidence>
<dbReference type="OrthoDB" id="883622at2"/>
<dbReference type="STRING" id="659014.SAMN04487996_13524"/>
<feature type="domain" description="Secretion system C-terminal sorting" evidence="4">
    <location>
        <begin position="1279"/>
        <end position="1348"/>
    </location>
</feature>
<protein>
    <submittedName>
        <fullName evidence="5">Por secretion system C-terminal sorting domain-containing protein</fullName>
    </submittedName>
</protein>
<keyword evidence="6" id="KW-1185">Reference proteome</keyword>
<dbReference type="PANTHER" id="PTHR23220:SF122">
    <property type="entry name" value="INTEGRIN ALPHA-PS1"/>
    <property type="match status" value="1"/>
</dbReference>
<dbReference type="InterPro" id="IPR013517">
    <property type="entry name" value="FG-GAP"/>
</dbReference>
<keyword evidence="1" id="KW-0732">Signal</keyword>
<dbReference type="GO" id="GO:0008305">
    <property type="term" value="C:integrin complex"/>
    <property type="evidence" value="ECO:0007669"/>
    <property type="project" value="InterPro"/>
</dbReference>
<dbReference type="SMART" id="SM00191">
    <property type="entry name" value="Int_alpha"/>
    <property type="match status" value="14"/>
</dbReference>
<dbReference type="GO" id="GO:0007229">
    <property type="term" value="P:integrin-mediated signaling pathway"/>
    <property type="evidence" value="ECO:0007669"/>
    <property type="project" value="TreeGrafter"/>
</dbReference>